<evidence type="ECO:0000259" key="3">
    <source>
        <dbReference type="Pfam" id="PF25853"/>
    </source>
</evidence>
<dbReference type="Pfam" id="PF25853">
    <property type="entry name" value="DUF6311_C"/>
    <property type="match status" value="1"/>
</dbReference>
<comment type="caution">
    <text evidence="4">The sequence shown here is derived from an EMBL/GenBank/DDBJ whole genome shotgun (WGS) entry which is preliminary data.</text>
</comment>
<feature type="transmembrane region" description="Helical" evidence="1">
    <location>
        <begin position="383"/>
        <end position="402"/>
    </location>
</feature>
<evidence type="ECO:0000313" key="5">
    <source>
        <dbReference type="Proteomes" id="UP000017837"/>
    </source>
</evidence>
<feature type="transmembrane region" description="Helical" evidence="1">
    <location>
        <begin position="126"/>
        <end position="148"/>
    </location>
</feature>
<keyword evidence="1" id="KW-0812">Transmembrane</keyword>
<dbReference type="InterPro" id="IPR058671">
    <property type="entry name" value="DUF6311_C"/>
</dbReference>
<dbReference type="AlphaFoldDB" id="V4PRF4"/>
<evidence type="ECO:0000313" key="4">
    <source>
        <dbReference type="EMBL" id="ESQ90891.1"/>
    </source>
</evidence>
<keyword evidence="1" id="KW-1133">Transmembrane helix</keyword>
<dbReference type="InterPro" id="IPR046278">
    <property type="entry name" value="DUF6311"/>
</dbReference>
<reference evidence="4 5" key="1">
    <citation type="journal article" date="2014" name="Nature">
        <title>Sequential evolution of bacterial morphology by co-option of a developmental regulator.</title>
        <authorList>
            <person name="Jiang C."/>
            <person name="Brown P.J."/>
            <person name="Ducret A."/>
            <person name="Brun Y.V."/>
        </authorList>
    </citation>
    <scope>NUCLEOTIDE SEQUENCE [LARGE SCALE GENOMIC DNA]</scope>
    <source>
        <strain evidence="4 5">DSM 16100</strain>
    </source>
</reference>
<dbReference type="Proteomes" id="UP000017837">
    <property type="component" value="Unassembled WGS sequence"/>
</dbReference>
<evidence type="ECO:0000259" key="2">
    <source>
        <dbReference type="Pfam" id="PF19830"/>
    </source>
</evidence>
<feature type="transmembrane region" description="Helical" evidence="1">
    <location>
        <begin position="450"/>
        <end position="468"/>
    </location>
</feature>
<name>V4PRF4_9CAUL</name>
<gene>
    <name evidence="4" type="ORF">ABENE_11520</name>
</gene>
<dbReference type="eggNOG" id="COG1287">
    <property type="taxonomic scope" value="Bacteria"/>
</dbReference>
<keyword evidence="1" id="KW-0472">Membrane</keyword>
<dbReference type="EMBL" id="AWGB01000021">
    <property type="protein sequence ID" value="ESQ90891.1"/>
    <property type="molecule type" value="Genomic_DNA"/>
</dbReference>
<feature type="transmembrane region" description="Helical" evidence="1">
    <location>
        <begin position="220"/>
        <end position="245"/>
    </location>
</feature>
<evidence type="ECO:0000256" key="1">
    <source>
        <dbReference type="SAM" id="Phobius"/>
    </source>
</evidence>
<evidence type="ECO:0008006" key="6">
    <source>
        <dbReference type="Google" id="ProtNLM"/>
    </source>
</evidence>
<dbReference type="STRING" id="1121022.GCA_000376105_01397"/>
<feature type="transmembrane region" description="Helical" evidence="1">
    <location>
        <begin position="343"/>
        <end position="363"/>
    </location>
</feature>
<protein>
    <recommendedName>
        <fullName evidence="6">Glycosyltransferase RgtA/B/C/D-like domain-containing protein</fullName>
    </recommendedName>
</protein>
<proteinExistence type="predicted"/>
<feature type="transmembrane region" description="Helical" evidence="1">
    <location>
        <begin position="422"/>
        <end position="443"/>
    </location>
</feature>
<sequence length="783" mass="88026">MTLPNWLRPGQLFANLNARFHALPPAVRKGLVTGTHWGLCIIAPLLLFAAFFDINVVNPTRIGWLLDEDWGQHVLGWNAWRHMPWSTFNHETLLGAPVGNTLFSTDSNPLFAFLFKPFRDFLPANFQYNGLWFLFCVVMHFTFAYKLIRPHAPGKWSAIGGAIALSALPMLYYRMRHDTLVAQWLILWGLHLFINVRDDTLPEGSGLRFVLSWFGNGRKMLGWCALLFVTGMIHPYLLFMIAAIWGGDCIKRFFGAMRIDMSERRLVADWKVMLDAVIRAMPPLALAIVALYIGGSFTKGMSPGAGGYGYYSFPMDGWFNPVKPEFSAILKAWPLDGGQSFEGYQYLGFGLILLVIAAVVLYITTPEAKTARSFIARLRPLAIPFFILFLIAVSNHAQFYGYDVWRFQLPESLRQSAAVLRASGRLTWPITYLLIVTALVVLFRSRPKTIAVLLPLVLVVQAYDIAGLSRAMRKATSLASSDQMYYQTPSPEWDQLVTLSKGVDFYPANVHMNDKLFYELTWRATSQAKPVNTMYAARENLIQVANQEAGMDAFKRGEIKSDHLFVFLKQCDAPSELWPRLRMLDGVWIIPPKGSTIELQKPEWSPLRSEVRFGWLDQGTCLLDENWSRPEYDGVWSEGPKADLRIPIRHVEFETPSPKKLEMTLKAKSRQPVLVVVMVNGVKVGEMNLTPRATLNTLPLPASALRGETLKIRFLVEEQIYEDAAEIPVTPVTPVKFSGRGAAEREAAAKVVVPVDARALGIKLINIKLAPPEAPPPKTVLKG</sequence>
<organism evidence="4 5">
    <name type="scientific">Asticcacaulis benevestitus DSM 16100 = ATCC BAA-896</name>
    <dbReference type="NCBI Taxonomy" id="1121022"/>
    <lineage>
        <taxon>Bacteria</taxon>
        <taxon>Pseudomonadati</taxon>
        <taxon>Pseudomonadota</taxon>
        <taxon>Alphaproteobacteria</taxon>
        <taxon>Caulobacterales</taxon>
        <taxon>Caulobacteraceae</taxon>
        <taxon>Asticcacaulis</taxon>
    </lineage>
</organism>
<feature type="domain" description="DUF6311" evidence="2">
    <location>
        <begin position="42"/>
        <end position="465"/>
    </location>
</feature>
<dbReference type="PATRIC" id="fig|1121022.4.peg.2335"/>
<feature type="transmembrane region" description="Helical" evidence="1">
    <location>
        <begin position="154"/>
        <end position="173"/>
    </location>
</feature>
<dbReference type="RefSeq" id="WP_018081063.1">
    <property type="nucleotide sequence ID" value="NZ_AQWM01000003.1"/>
</dbReference>
<feature type="transmembrane region" description="Helical" evidence="1">
    <location>
        <begin position="266"/>
        <end position="293"/>
    </location>
</feature>
<dbReference type="OrthoDB" id="1814621at2"/>
<accession>V4PRF4</accession>
<feature type="transmembrane region" description="Helical" evidence="1">
    <location>
        <begin position="180"/>
        <end position="196"/>
    </location>
</feature>
<keyword evidence="5" id="KW-1185">Reference proteome</keyword>
<dbReference type="Pfam" id="PF19830">
    <property type="entry name" value="DUF6311"/>
    <property type="match status" value="1"/>
</dbReference>
<feature type="transmembrane region" description="Helical" evidence="1">
    <location>
        <begin position="34"/>
        <end position="52"/>
    </location>
</feature>
<feature type="domain" description="DUF6311" evidence="3">
    <location>
        <begin position="492"/>
        <end position="592"/>
    </location>
</feature>